<organism evidence="10 11">
    <name type="scientific">Lacihabitans lacunae</name>
    <dbReference type="NCBI Taxonomy" id="1028214"/>
    <lineage>
        <taxon>Bacteria</taxon>
        <taxon>Pseudomonadati</taxon>
        <taxon>Bacteroidota</taxon>
        <taxon>Cytophagia</taxon>
        <taxon>Cytophagales</taxon>
        <taxon>Leadbetterellaceae</taxon>
        <taxon>Lacihabitans</taxon>
    </lineage>
</organism>
<sequence length="585" mass="65827">MAENSDQKIVDFQILKRLFSFIGPYKIRFIFLIFLILIGAALSPALPLLIQYTIDGPISEGNFQKLNTALMLMVGLLVLNSLVSFSNTYQAGWISQRIIHDIRNEVFKKIINLRLKFFDNTPIGKLVTRTISDVETLSDVFSSGFAAIAGDILQLVLIISVMFYLNWQLTLISISTIPLLLISTYVFKEKVKKSFGWVRNAVANLNSFVQEHISGMSLIQIFNVQDQEFKKFEELNKAHRNANIKSILYYSVYFPVADVISALGVGLIVWYGSKGMIQHTVSFGTITAFIMFTNQFFRPIRMIADRINTLQMGVVSVSRIIEILDDDEFIETSGNYKNKVKGDISFENVDFSYNEGQPILKNINFKVSEGESLAFVGATGAGKTSIINLITKFYPIQSGEIKVDGVNIDLYDQKSLRNQIGMVLQDVFLFSGSIADNLRMGDETIRIDKIIDASKMVGIHDFIMQLPGGYDYKVMERGATLSVGQRQLLSFVRAIIQDPKIIILDEATSSVDSESEAMIQVAIDKLMKGRTSIIIAHRLSTIKKATKIIVLDKGRIMEEGSHDILLEKNGFYSKLYQMQFENAVQ</sequence>
<dbReference type="Gene3D" id="1.20.1560.10">
    <property type="entry name" value="ABC transporter type 1, transmembrane domain"/>
    <property type="match status" value="1"/>
</dbReference>
<evidence type="ECO:0000256" key="6">
    <source>
        <dbReference type="ARBA" id="ARBA00023136"/>
    </source>
</evidence>
<dbReference type="PANTHER" id="PTHR43394">
    <property type="entry name" value="ATP-DEPENDENT PERMEASE MDL1, MITOCHONDRIAL"/>
    <property type="match status" value="1"/>
</dbReference>
<feature type="transmembrane region" description="Helical" evidence="7">
    <location>
        <begin position="29"/>
        <end position="50"/>
    </location>
</feature>
<evidence type="ECO:0000256" key="1">
    <source>
        <dbReference type="ARBA" id="ARBA00004651"/>
    </source>
</evidence>
<evidence type="ECO:0000256" key="4">
    <source>
        <dbReference type="ARBA" id="ARBA00022840"/>
    </source>
</evidence>
<dbReference type="InterPro" id="IPR017871">
    <property type="entry name" value="ABC_transporter-like_CS"/>
</dbReference>
<feature type="transmembrane region" description="Helical" evidence="7">
    <location>
        <begin position="145"/>
        <end position="165"/>
    </location>
</feature>
<evidence type="ECO:0000256" key="7">
    <source>
        <dbReference type="SAM" id="Phobius"/>
    </source>
</evidence>
<keyword evidence="2 7" id="KW-0812">Transmembrane</keyword>
<evidence type="ECO:0000313" key="10">
    <source>
        <dbReference type="EMBL" id="MFC3810127.1"/>
    </source>
</evidence>
<comment type="subcellular location">
    <subcellularLocation>
        <location evidence="1">Cell membrane</location>
        <topology evidence="1">Multi-pass membrane protein</topology>
    </subcellularLocation>
</comment>
<dbReference type="SUPFAM" id="SSF90123">
    <property type="entry name" value="ABC transporter transmembrane region"/>
    <property type="match status" value="1"/>
</dbReference>
<feature type="domain" description="ABC transmembrane type-1" evidence="9">
    <location>
        <begin position="30"/>
        <end position="312"/>
    </location>
</feature>
<keyword evidence="11" id="KW-1185">Reference proteome</keyword>
<dbReference type="InterPro" id="IPR011527">
    <property type="entry name" value="ABC1_TM_dom"/>
</dbReference>
<proteinExistence type="predicted"/>
<evidence type="ECO:0000259" key="8">
    <source>
        <dbReference type="PROSITE" id="PS50893"/>
    </source>
</evidence>
<feature type="domain" description="ABC transporter" evidence="8">
    <location>
        <begin position="344"/>
        <end position="578"/>
    </location>
</feature>
<dbReference type="InterPro" id="IPR003439">
    <property type="entry name" value="ABC_transporter-like_ATP-bd"/>
</dbReference>
<feature type="transmembrane region" description="Helical" evidence="7">
    <location>
        <begin position="171"/>
        <end position="187"/>
    </location>
</feature>
<dbReference type="InterPro" id="IPR039421">
    <property type="entry name" value="Type_1_exporter"/>
</dbReference>
<dbReference type="GO" id="GO:0005524">
    <property type="term" value="F:ATP binding"/>
    <property type="evidence" value="ECO:0007669"/>
    <property type="project" value="UniProtKB-KW"/>
</dbReference>
<dbReference type="EMBL" id="JBHRYQ010000001">
    <property type="protein sequence ID" value="MFC3810127.1"/>
    <property type="molecule type" value="Genomic_DNA"/>
</dbReference>
<dbReference type="SUPFAM" id="SSF52540">
    <property type="entry name" value="P-loop containing nucleoside triphosphate hydrolases"/>
    <property type="match status" value="1"/>
</dbReference>
<keyword evidence="4 10" id="KW-0067">ATP-binding</keyword>
<dbReference type="CDD" id="cd18544">
    <property type="entry name" value="ABC_6TM_TmrA_like"/>
    <property type="match status" value="1"/>
</dbReference>
<dbReference type="RefSeq" id="WP_379835976.1">
    <property type="nucleotide sequence ID" value="NZ_JBHRYQ010000001.1"/>
</dbReference>
<dbReference type="PANTHER" id="PTHR43394:SF1">
    <property type="entry name" value="ATP-BINDING CASSETTE SUB-FAMILY B MEMBER 10, MITOCHONDRIAL"/>
    <property type="match status" value="1"/>
</dbReference>
<dbReference type="Pfam" id="PF00664">
    <property type="entry name" value="ABC_membrane"/>
    <property type="match status" value="1"/>
</dbReference>
<dbReference type="Gene3D" id="3.40.50.300">
    <property type="entry name" value="P-loop containing nucleotide triphosphate hydrolases"/>
    <property type="match status" value="1"/>
</dbReference>
<dbReference type="PROSITE" id="PS00211">
    <property type="entry name" value="ABC_TRANSPORTER_1"/>
    <property type="match status" value="1"/>
</dbReference>
<dbReference type="PROSITE" id="PS50893">
    <property type="entry name" value="ABC_TRANSPORTER_2"/>
    <property type="match status" value="1"/>
</dbReference>
<dbReference type="InterPro" id="IPR027417">
    <property type="entry name" value="P-loop_NTPase"/>
</dbReference>
<keyword evidence="3" id="KW-0547">Nucleotide-binding</keyword>
<dbReference type="SMART" id="SM00382">
    <property type="entry name" value="AAA"/>
    <property type="match status" value="1"/>
</dbReference>
<dbReference type="PROSITE" id="PS50929">
    <property type="entry name" value="ABC_TM1F"/>
    <property type="match status" value="1"/>
</dbReference>
<reference evidence="11" key="1">
    <citation type="journal article" date="2019" name="Int. J. Syst. Evol. Microbiol.">
        <title>The Global Catalogue of Microorganisms (GCM) 10K type strain sequencing project: providing services to taxonomists for standard genome sequencing and annotation.</title>
        <authorList>
            <consortium name="The Broad Institute Genomics Platform"/>
            <consortium name="The Broad Institute Genome Sequencing Center for Infectious Disease"/>
            <person name="Wu L."/>
            <person name="Ma J."/>
        </authorList>
    </citation>
    <scope>NUCLEOTIDE SEQUENCE [LARGE SCALE GENOMIC DNA]</scope>
    <source>
        <strain evidence="11">CECT 7956</strain>
    </source>
</reference>
<keyword evidence="5 7" id="KW-1133">Transmembrane helix</keyword>
<evidence type="ECO:0000313" key="11">
    <source>
        <dbReference type="Proteomes" id="UP001595616"/>
    </source>
</evidence>
<comment type="caution">
    <text evidence="10">The sequence shown here is derived from an EMBL/GenBank/DDBJ whole genome shotgun (WGS) entry which is preliminary data.</text>
</comment>
<evidence type="ECO:0000256" key="5">
    <source>
        <dbReference type="ARBA" id="ARBA00022989"/>
    </source>
</evidence>
<dbReference type="CDD" id="cd03254">
    <property type="entry name" value="ABCC_Glucan_exporter_like"/>
    <property type="match status" value="1"/>
</dbReference>
<gene>
    <name evidence="10" type="ORF">ACFOOI_05645</name>
</gene>
<dbReference type="InterPro" id="IPR036640">
    <property type="entry name" value="ABC1_TM_sf"/>
</dbReference>
<accession>A0ABV7YVT1</accession>
<evidence type="ECO:0000259" key="9">
    <source>
        <dbReference type="PROSITE" id="PS50929"/>
    </source>
</evidence>
<name>A0ABV7YVT1_9BACT</name>
<feature type="transmembrane region" description="Helical" evidence="7">
    <location>
        <begin position="277"/>
        <end position="297"/>
    </location>
</feature>
<evidence type="ECO:0000256" key="2">
    <source>
        <dbReference type="ARBA" id="ARBA00022692"/>
    </source>
</evidence>
<feature type="transmembrane region" description="Helical" evidence="7">
    <location>
        <begin position="70"/>
        <end position="89"/>
    </location>
</feature>
<dbReference type="Proteomes" id="UP001595616">
    <property type="component" value="Unassembled WGS sequence"/>
</dbReference>
<feature type="transmembrane region" description="Helical" evidence="7">
    <location>
        <begin position="247"/>
        <end position="271"/>
    </location>
</feature>
<evidence type="ECO:0000256" key="3">
    <source>
        <dbReference type="ARBA" id="ARBA00022741"/>
    </source>
</evidence>
<dbReference type="Pfam" id="PF00005">
    <property type="entry name" value="ABC_tran"/>
    <property type="match status" value="1"/>
</dbReference>
<keyword evidence="6 7" id="KW-0472">Membrane</keyword>
<protein>
    <submittedName>
        <fullName evidence="10">ABC transporter ATP-binding protein</fullName>
    </submittedName>
</protein>
<dbReference type="InterPro" id="IPR003593">
    <property type="entry name" value="AAA+_ATPase"/>
</dbReference>